<reference evidence="1" key="1">
    <citation type="submission" date="2020-03" db="EMBL/GenBank/DDBJ databases">
        <authorList>
            <person name="Weist P."/>
        </authorList>
    </citation>
    <scope>NUCLEOTIDE SEQUENCE</scope>
</reference>
<sequence length="103" mass="11039">MFPCLHTTPLGAAAGRQTANTEDLCHCQQQEHLDVPVPCTCPACSQYPPAQAQPVMKHHGDVIDLKVNSPQIPIKLGGQGQLCPDRGPIHAGWDRGPGQINLD</sequence>
<protein>
    <submittedName>
        <fullName evidence="1">Uncharacterized protein</fullName>
    </submittedName>
</protein>
<name>A0A9N7Z149_PLEPL</name>
<comment type="caution">
    <text evidence="1">The sequence shown here is derived from an EMBL/GenBank/DDBJ whole genome shotgun (WGS) entry which is preliminary data.</text>
</comment>
<keyword evidence="2" id="KW-1185">Reference proteome</keyword>
<evidence type="ECO:0000313" key="1">
    <source>
        <dbReference type="EMBL" id="CAB1447418.1"/>
    </source>
</evidence>
<organism evidence="1 2">
    <name type="scientific">Pleuronectes platessa</name>
    <name type="common">European plaice</name>
    <dbReference type="NCBI Taxonomy" id="8262"/>
    <lineage>
        <taxon>Eukaryota</taxon>
        <taxon>Metazoa</taxon>
        <taxon>Chordata</taxon>
        <taxon>Craniata</taxon>
        <taxon>Vertebrata</taxon>
        <taxon>Euteleostomi</taxon>
        <taxon>Actinopterygii</taxon>
        <taxon>Neopterygii</taxon>
        <taxon>Teleostei</taxon>
        <taxon>Neoteleostei</taxon>
        <taxon>Acanthomorphata</taxon>
        <taxon>Carangaria</taxon>
        <taxon>Pleuronectiformes</taxon>
        <taxon>Pleuronectoidei</taxon>
        <taxon>Pleuronectidae</taxon>
        <taxon>Pleuronectes</taxon>
    </lineage>
</organism>
<dbReference type="EMBL" id="CADEAL010003946">
    <property type="protein sequence ID" value="CAB1447418.1"/>
    <property type="molecule type" value="Genomic_DNA"/>
</dbReference>
<gene>
    <name evidence="1" type="ORF">PLEPLA_LOCUS35110</name>
</gene>
<proteinExistence type="predicted"/>
<dbReference type="AlphaFoldDB" id="A0A9N7Z149"/>
<accession>A0A9N7Z149</accession>
<dbReference type="Proteomes" id="UP001153269">
    <property type="component" value="Unassembled WGS sequence"/>
</dbReference>
<evidence type="ECO:0000313" key="2">
    <source>
        <dbReference type="Proteomes" id="UP001153269"/>
    </source>
</evidence>